<dbReference type="RefSeq" id="WP_413278314.1">
    <property type="nucleotide sequence ID" value="NZ_JBHFNT010000127.1"/>
</dbReference>
<keyword evidence="2" id="KW-0812">Transmembrane</keyword>
<feature type="transmembrane region" description="Helical" evidence="2">
    <location>
        <begin position="579"/>
        <end position="601"/>
    </location>
</feature>
<gene>
    <name evidence="4" type="ORF">ACE1CA_15390</name>
</gene>
<dbReference type="InterPro" id="IPR036457">
    <property type="entry name" value="PPM-type-like_dom_sf"/>
</dbReference>
<feature type="domain" description="PPM-type phosphatase" evidence="3">
    <location>
        <begin position="259"/>
        <end position="527"/>
    </location>
</feature>
<proteinExistence type="predicted"/>
<dbReference type="SMART" id="SM00331">
    <property type="entry name" value="PP2C_SIG"/>
    <property type="match status" value="1"/>
</dbReference>
<protein>
    <submittedName>
        <fullName evidence="4">Protein phosphatase 2C domain-containing protein</fullName>
    </submittedName>
</protein>
<dbReference type="InterPro" id="IPR001932">
    <property type="entry name" value="PPM-type_phosphatase-like_dom"/>
</dbReference>
<feature type="region of interest" description="Disordered" evidence="1">
    <location>
        <begin position="615"/>
        <end position="669"/>
    </location>
</feature>
<dbReference type="EMBL" id="JBHFNT010000127">
    <property type="protein sequence ID" value="MFB2835913.1"/>
    <property type="molecule type" value="Genomic_DNA"/>
</dbReference>
<name>A0ABV4WLE7_9CYAN</name>
<dbReference type="SMART" id="SM00332">
    <property type="entry name" value="PP2Cc"/>
    <property type="match status" value="1"/>
</dbReference>
<feature type="compositionally biased region" description="Low complexity" evidence="1">
    <location>
        <begin position="621"/>
        <end position="646"/>
    </location>
</feature>
<evidence type="ECO:0000256" key="2">
    <source>
        <dbReference type="SAM" id="Phobius"/>
    </source>
</evidence>
<evidence type="ECO:0000313" key="4">
    <source>
        <dbReference type="EMBL" id="MFB2835913.1"/>
    </source>
</evidence>
<organism evidence="4 5">
    <name type="scientific">Floridaenema evergladense BLCC-F167</name>
    <dbReference type="NCBI Taxonomy" id="3153639"/>
    <lineage>
        <taxon>Bacteria</taxon>
        <taxon>Bacillati</taxon>
        <taxon>Cyanobacteriota</taxon>
        <taxon>Cyanophyceae</taxon>
        <taxon>Oscillatoriophycideae</taxon>
        <taxon>Aerosakkonematales</taxon>
        <taxon>Aerosakkonemataceae</taxon>
        <taxon>Floridanema</taxon>
        <taxon>Floridanema evergladense</taxon>
    </lineage>
</organism>
<keyword evidence="5" id="KW-1185">Reference proteome</keyword>
<keyword evidence="2" id="KW-0472">Membrane</keyword>
<evidence type="ECO:0000256" key="1">
    <source>
        <dbReference type="SAM" id="MobiDB-lite"/>
    </source>
</evidence>
<dbReference type="Gene3D" id="3.60.40.10">
    <property type="entry name" value="PPM-type phosphatase domain"/>
    <property type="match status" value="1"/>
</dbReference>
<reference evidence="4 5" key="1">
    <citation type="submission" date="2024-09" db="EMBL/GenBank/DDBJ databases">
        <title>Floridaenema gen nov. (Aerosakkonemataceae, Aerosakkonematales ord. nov., Cyanobacteria) from benthic tropical and subtropical fresh waters, with the description of four new species.</title>
        <authorList>
            <person name="Moretto J.A."/>
            <person name="Berthold D.E."/>
            <person name="Lefler F.W."/>
            <person name="Huang I.-S."/>
            <person name="Laughinghouse H. IV."/>
        </authorList>
    </citation>
    <scope>NUCLEOTIDE SEQUENCE [LARGE SCALE GENOMIC DNA]</scope>
    <source>
        <strain evidence="4 5">BLCC-F167</strain>
    </source>
</reference>
<keyword evidence="2" id="KW-1133">Transmembrane helix</keyword>
<sequence>MGDTAQIICFNLNCQAPNPETHRFCQQCRTPLVKRYLWVIGKGVEALKPGKLIAERFVLKEERILLDTQPGIPLPYTEDIADGISPYLRLFPYQLHVPQVYGKLPPHKKGKYKDIWLLEEAPIKVIPNQKPGKSPVIVLLPELTKVWQDATPMRQLNWLWQMAHLWEPLESEGVAASLLNSQLLRVEGQVVRLLQLERSPEPEPSLRELGQFWWQLVPKAHPEIEQSLEQLCQKMMAEELVSSEELIRELDQILQVVGRSQICTYQIITLTDTGPTRQRNEDSCYPPPSPPGAKHGENCYSSSPTVIVCDGIGGHDGGNVASNLAIETIQEWLDRFPPHLDSNHFDIVTQLESSIFEANDRISQRNDNEGRSERQRMGTTLVMAKGYTHEVYITHIGDSRAYWITPTGCHQVTIDDDIASREVRLGYSLYRESLQQAGTGALIQALGMSSSHHLHPTVQRFIIDEDCIFLLCSDGLSDNDRVEQNWDKEILPVLEKKINLSAAATKLIEIANNQNGHDNVTVGLVYYQVKQNPQQQKQKKEAGEQGIATNVLPGKQPENNQFSQLKTRLLVTKNHPPNLLPLLAGIVFLLGLGGLLVYLWVPAIGYRVDSLINKVKPQQQPTSNSTNSTISTTSTTTPLPTNETKSAASLTPGTRIQVKIPPLPTNQNQKPLLLRQSSQPLQNQAIIGSIPHASILEIERKDLREQERWLLVKVCSIPQQPKINNPKQQPSQAVPATFRVIKPGEQGWIKQTEIEPYLQEYSPSELPTGGC</sequence>
<dbReference type="PROSITE" id="PS51746">
    <property type="entry name" value="PPM_2"/>
    <property type="match status" value="1"/>
</dbReference>
<dbReference type="SUPFAM" id="SSF81606">
    <property type="entry name" value="PP2C-like"/>
    <property type="match status" value="1"/>
</dbReference>
<evidence type="ECO:0000259" key="3">
    <source>
        <dbReference type="PROSITE" id="PS51746"/>
    </source>
</evidence>
<dbReference type="CDD" id="cd00143">
    <property type="entry name" value="PP2Cc"/>
    <property type="match status" value="1"/>
</dbReference>
<comment type="caution">
    <text evidence="4">The sequence shown here is derived from an EMBL/GenBank/DDBJ whole genome shotgun (WGS) entry which is preliminary data.</text>
</comment>
<dbReference type="Pfam" id="PF13672">
    <property type="entry name" value="PP2C_2"/>
    <property type="match status" value="1"/>
</dbReference>
<accession>A0ABV4WLE7</accession>
<dbReference type="Proteomes" id="UP001576780">
    <property type="component" value="Unassembled WGS sequence"/>
</dbReference>
<evidence type="ECO:0000313" key="5">
    <source>
        <dbReference type="Proteomes" id="UP001576780"/>
    </source>
</evidence>